<keyword evidence="7 10" id="KW-0804">Transcription</keyword>
<evidence type="ECO:0000256" key="3">
    <source>
        <dbReference type="ARBA" id="ARBA00006728"/>
    </source>
</evidence>
<evidence type="ECO:0000256" key="8">
    <source>
        <dbReference type="ARBA" id="ARBA00023242"/>
    </source>
</evidence>
<evidence type="ECO:0000256" key="10">
    <source>
        <dbReference type="RuleBase" id="RU004549"/>
    </source>
</evidence>
<comment type="subunit">
    <text evidence="4 10">Homodimers and heterodimers.</text>
</comment>
<dbReference type="Gramene" id="OPUNC03G24540.1">
    <property type="protein sequence ID" value="OPUNC03G24540.1"/>
    <property type="gene ID" value="OPUNC03G24540"/>
</dbReference>
<evidence type="ECO:0000313" key="13">
    <source>
        <dbReference type="Proteomes" id="UP000026962"/>
    </source>
</evidence>
<dbReference type="InterPro" id="IPR033389">
    <property type="entry name" value="AUX/IAA_dom"/>
</dbReference>
<keyword evidence="9 10" id="KW-0927">Auxin signaling pathway</keyword>
<dbReference type="InterPro" id="IPR003311">
    <property type="entry name" value="AUX_IAA"/>
</dbReference>
<dbReference type="AlphaFoldDB" id="A0A0E0KGK3"/>
<keyword evidence="6 10" id="KW-0805">Transcription regulation</keyword>
<keyword evidence="5 10" id="KW-0678">Repressor</keyword>
<organism evidence="12">
    <name type="scientific">Oryza punctata</name>
    <name type="common">Red rice</name>
    <dbReference type="NCBI Taxonomy" id="4537"/>
    <lineage>
        <taxon>Eukaryota</taxon>
        <taxon>Viridiplantae</taxon>
        <taxon>Streptophyta</taxon>
        <taxon>Embryophyta</taxon>
        <taxon>Tracheophyta</taxon>
        <taxon>Spermatophyta</taxon>
        <taxon>Magnoliopsida</taxon>
        <taxon>Liliopsida</taxon>
        <taxon>Poales</taxon>
        <taxon>Poaceae</taxon>
        <taxon>BOP clade</taxon>
        <taxon>Oryzoideae</taxon>
        <taxon>Oryzeae</taxon>
        <taxon>Oryzinae</taxon>
        <taxon>Oryza</taxon>
    </lineage>
</organism>
<feature type="domain" description="PB1" evidence="11">
    <location>
        <begin position="193"/>
        <end position="281"/>
    </location>
</feature>
<accession>A0A0E0KGK3</accession>
<proteinExistence type="inferred from homology"/>
<evidence type="ECO:0000256" key="2">
    <source>
        <dbReference type="ARBA" id="ARBA00004123"/>
    </source>
</evidence>
<keyword evidence="8 10" id="KW-0539">Nucleus</keyword>
<evidence type="ECO:0000256" key="9">
    <source>
        <dbReference type="ARBA" id="ARBA00023294"/>
    </source>
</evidence>
<dbReference type="PROSITE" id="PS51745">
    <property type="entry name" value="PB1"/>
    <property type="match status" value="1"/>
</dbReference>
<dbReference type="Proteomes" id="UP000026962">
    <property type="component" value="Chromosome 3"/>
</dbReference>
<dbReference type="SUPFAM" id="SSF54277">
    <property type="entry name" value="CAD &amp; PB1 domains"/>
    <property type="match status" value="1"/>
</dbReference>
<comment type="subcellular location">
    <subcellularLocation>
        <location evidence="2 10">Nucleus</location>
    </subcellularLocation>
</comment>
<evidence type="ECO:0000313" key="12">
    <source>
        <dbReference type="EnsemblPlants" id="OPUNC03G24540.1"/>
    </source>
</evidence>
<evidence type="ECO:0000256" key="7">
    <source>
        <dbReference type="ARBA" id="ARBA00023163"/>
    </source>
</evidence>
<reference evidence="12" key="2">
    <citation type="submission" date="2018-05" db="EMBL/GenBank/DDBJ databases">
        <title>OpunRS2 (Oryza punctata Reference Sequence Version 2).</title>
        <authorList>
            <person name="Zhang J."/>
            <person name="Kudrna D."/>
            <person name="Lee S."/>
            <person name="Talag J."/>
            <person name="Welchert J."/>
            <person name="Wing R.A."/>
        </authorList>
    </citation>
    <scope>NUCLEOTIDE SEQUENCE [LARGE SCALE GENOMIC DNA]</scope>
</reference>
<sequence>MDLSLVSSYKTCTPTLPLSSLISSPPIIFILVTDHLELATTSSISGKPTIDRLAALERPGEMEAAVVYADNLIKATELRLGLPGTADDHHLPSTPRGKKRALDVAAAGEDSSNAAAAADDEDDAVEAAPPVAKAQVVGWPPVRSYRKSCFQQSAASKSKAAVSSCNKDEPITTTKNAAPGPAAAAATAAANGGSLVKVSMDGAPYLRKIDLRMYKGYRELREALEAMFVCFSGAADGAGGAANPSEFAITYQDKDGDLMLVGDVPFDMFTSTCKKLRIMKRSEATGLGSPRQMKI</sequence>
<evidence type="ECO:0000256" key="5">
    <source>
        <dbReference type="ARBA" id="ARBA00022491"/>
    </source>
</evidence>
<protein>
    <recommendedName>
        <fullName evidence="10">Auxin-responsive protein</fullName>
    </recommendedName>
</protein>
<dbReference type="Gene3D" id="3.10.20.90">
    <property type="entry name" value="Phosphatidylinositol 3-kinase Catalytic Subunit, Chain A, domain 1"/>
    <property type="match status" value="1"/>
</dbReference>
<dbReference type="HOGENOM" id="CLU_049393_0_0_1"/>
<evidence type="ECO:0000256" key="4">
    <source>
        <dbReference type="ARBA" id="ARBA00011726"/>
    </source>
</evidence>
<comment type="similarity">
    <text evidence="3 10">Belongs to the Aux/IAA family.</text>
</comment>
<dbReference type="GO" id="GO:0009734">
    <property type="term" value="P:auxin-activated signaling pathway"/>
    <property type="evidence" value="ECO:0007669"/>
    <property type="project" value="UniProtKB-UniRule"/>
</dbReference>
<dbReference type="GO" id="GO:0005634">
    <property type="term" value="C:nucleus"/>
    <property type="evidence" value="ECO:0007669"/>
    <property type="project" value="UniProtKB-SubCell"/>
</dbReference>
<name>A0A0E0KGK3_ORYPU</name>
<dbReference type="PANTHER" id="PTHR31734:SF25">
    <property type="entry name" value="AUXIN-RESPONSIVE PROTEIN IAA12"/>
    <property type="match status" value="1"/>
</dbReference>
<dbReference type="OMA" id="FEMFTST"/>
<dbReference type="EnsemblPlants" id="OPUNC03G24540.1">
    <property type="protein sequence ID" value="OPUNC03G24540.1"/>
    <property type="gene ID" value="OPUNC03G24540"/>
</dbReference>
<dbReference type="PANTHER" id="PTHR31734">
    <property type="entry name" value="AUXIN-RESPONSIVE PROTEIN IAA17"/>
    <property type="match status" value="1"/>
</dbReference>
<evidence type="ECO:0000259" key="11">
    <source>
        <dbReference type="PROSITE" id="PS51745"/>
    </source>
</evidence>
<comment type="function">
    <text evidence="1 10">Aux/IAA proteins are short-lived transcriptional factors that function as repressors of early auxin response genes at low auxin concentrations.</text>
</comment>
<reference evidence="12" key="1">
    <citation type="submission" date="2015-04" db="UniProtKB">
        <authorList>
            <consortium name="EnsemblPlants"/>
        </authorList>
    </citation>
    <scope>IDENTIFICATION</scope>
</reference>
<evidence type="ECO:0000256" key="1">
    <source>
        <dbReference type="ARBA" id="ARBA00002159"/>
    </source>
</evidence>
<dbReference type="GO" id="GO:0006355">
    <property type="term" value="P:regulation of DNA-templated transcription"/>
    <property type="evidence" value="ECO:0007669"/>
    <property type="project" value="InterPro"/>
</dbReference>
<evidence type="ECO:0000256" key="6">
    <source>
        <dbReference type="ARBA" id="ARBA00023015"/>
    </source>
</evidence>
<dbReference type="InterPro" id="IPR053793">
    <property type="entry name" value="PB1-like"/>
</dbReference>
<dbReference type="eggNOG" id="ENOG502QU81">
    <property type="taxonomic scope" value="Eukaryota"/>
</dbReference>
<keyword evidence="13" id="KW-1185">Reference proteome</keyword>
<dbReference type="STRING" id="4537.A0A0E0KGK3"/>
<dbReference type="Pfam" id="PF02309">
    <property type="entry name" value="AUX_IAA"/>
    <property type="match status" value="1"/>
</dbReference>